<gene>
    <name evidence="2" type="ORF">FE392_14445</name>
</gene>
<keyword evidence="1" id="KW-0812">Transmembrane</keyword>
<feature type="transmembrane region" description="Helical" evidence="1">
    <location>
        <begin position="39"/>
        <end position="62"/>
    </location>
</feature>
<keyword evidence="1" id="KW-1133">Transmembrane helix</keyword>
<dbReference type="RefSeq" id="WP_319930922.1">
    <property type="nucleotide sequence ID" value="NZ_VCDN01000058.1"/>
</dbReference>
<protein>
    <submittedName>
        <fullName evidence="2">Uncharacterized protein</fullName>
    </submittedName>
</protein>
<keyword evidence="3" id="KW-1185">Reference proteome</keyword>
<reference evidence="3" key="1">
    <citation type="journal article" date="2024" name="Toxins">
        <title>Genome Sequence Analysis of Native Xenorhabdus Strains Isolated from Entomopathogenic Nematodes in Argentina.</title>
        <authorList>
            <person name="Palma L."/>
            <person name="Frizzo L."/>
            <person name="Kaiser S."/>
            <person name="Berry C."/>
            <person name="Caballero P."/>
            <person name="Bode H.B."/>
            <person name="Del Valle E.E."/>
        </authorList>
    </citation>
    <scope>NUCLEOTIDE SEQUENCE [LARGE SCALE GENOMIC DNA]</scope>
    <source>
        <strain evidence="3">12</strain>
    </source>
</reference>
<evidence type="ECO:0000313" key="3">
    <source>
        <dbReference type="Proteomes" id="UP001271890"/>
    </source>
</evidence>
<sequence length="105" mass="11968">MMKDLILGKFSLAKTFWVFGFLGSVVLSLFGIVAAKSNFYFFCVVLLLRFLLSLMVLSGITFTLRNKITFFGIVAWGIFLIITLVLMVFNIQFVILLIKLFNLNI</sequence>
<keyword evidence="1" id="KW-0472">Membrane</keyword>
<name>A0ABU4SCI8_9GAMM</name>
<proteinExistence type="predicted"/>
<feature type="transmembrane region" description="Helical" evidence="1">
    <location>
        <begin position="12"/>
        <end position="33"/>
    </location>
</feature>
<dbReference type="Proteomes" id="UP001271890">
    <property type="component" value="Unassembled WGS sequence"/>
</dbReference>
<accession>A0ABU4SCI8</accession>
<comment type="caution">
    <text evidence="2">The sequence shown here is derived from an EMBL/GenBank/DDBJ whole genome shotgun (WGS) entry which is preliminary data.</text>
</comment>
<organism evidence="2 3">
    <name type="scientific">Xenorhabdus santafensis</name>
    <dbReference type="NCBI Taxonomy" id="2582833"/>
    <lineage>
        <taxon>Bacteria</taxon>
        <taxon>Pseudomonadati</taxon>
        <taxon>Pseudomonadota</taxon>
        <taxon>Gammaproteobacteria</taxon>
        <taxon>Enterobacterales</taxon>
        <taxon>Morganellaceae</taxon>
        <taxon>Xenorhabdus</taxon>
    </lineage>
</organism>
<feature type="transmembrane region" description="Helical" evidence="1">
    <location>
        <begin position="74"/>
        <end position="98"/>
    </location>
</feature>
<evidence type="ECO:0000313" key="2">
    <source>
        <dbReference type="EMBL" id="MDX7988517.1"/>
    </source>
</evidence>
<evidence type="ECO:0000256" key="1">
    <source>
        <dbReference type="SAM" id="Phobius"/>
    </source>
</evidence>
<dbReference type="EMBL" id="VCDN01000058">
    <property type="protein sequence ID" value="MDX7988517.1"/>
    <property type="molecule type" value="Genomic_DNA"/>
</dbReference>